<evidence type="ECO:0000313" key="2">
    <source>
        <dbReference type="EMBL" id="ELY64829.1"/>
    </source>
</evidence>
<feature type="domain" description="HVO-0234-like beta-propeller" evidence="1">
    <location>
        <begin position="3"/>
        <end position="272"/>
    </location>
</feature>
<evidence type="ECO:0000259" key="1">
    <source>
        <dbReference type="Pfam" id="PF23366"/>
    </source>
</evidence>
<keyword evidence="3" id="KW-1185">Reference proteome</keyword>
<dbReference type="PATRIC" id="fig|1227498.3.peg.992"/>
<dbReference type="Proteomes" id="UP000011531">
    <property type="component" value="Unassembled WGS sequence"/>
</dbReference>
<dbReference type="OrthoDB" id="213812at2157"/>
<evidence type="ECO:0000313" key="3">
    <source>
        <dbReference type="Proteomes" id="UP000011531"/>
    </source>
</evidence>
<proteinExistence type="predicted"/>
<sequence>MDSIEEKRVYGDRTGATRAYVASSLGVVRVSVSGETVGEFGLETRCDAVDVAATDATVAVATAEDVRLLEPSADDPDPVETGFGPATAVGADGSELLAAGPDGRVARREDGEWTTLASGFEPTVRAIDGDLLATDRGVYRVHDGRLDHAGLDDVADVSAPGVPLAATADGLYKLGNGWMAALEGSFDVAAADPRSEPGRLRRAHAVSETGVLEYGADAAEWRELAAPGGIVDVGYGDATYAVTADGTFLAATDDGWRSQVLGIDGVAGLAVHTA</sequence>
<dbReference type="EMBL" id="AOIA01000031">
    <property type="protein sequence ID" value="ELY64829.1"/>
    <property type="molecule type" value="Genomic_DNA"/>
</dbReference>
<dbReference type="Pfam" id="PF23366">
    <property type="entry name" value="Beta-prop_HVO_0234"/>
    <property type="match status" value="1"/>
</dbReference>
<accession>L9XSP5</accession>
<protein>
    <recommendedName>
        <fullName evidence="1">HVO-0234-like beta-propeller domain-containing protein</fullName>
    </recommendedName>
</protein>
<dbReference type="InterPro" id="IPR056505">
    <property type="entry name" value="Beta-prop_HVO_0234"/>
</dbReference>
<comment type="caution">
    <text evidence="2">The sequence shown here is derived from an EMBL/GenBank/DDBJ whole genome shotgun (WGS) entry which is preliminary data.</text>
</comment>
<dbReference type="AlphaFoldDB" id="L9XSP5"/>
<organism evidence="2 3">
    <name type="scientific">Natronococcus jeotgali DSM 18795</name>
    <dbReference type="NCBI Taxonomy" id="1227498"/>
    <lineage>
        <taxon>Archaea</taxon>
        <taxon>Methanobacteriati</taxon>
        <taxon>Methanobacteriota</taxon>
        <taxon>Stenosarchaea group</taxon>
        <taxon>Halobacteria</taxon>
        <taxon>Halobacteriales</taxon>
        <taxon>Natrialbaceae</taxon>
        <taxon>Natronococcus</taxon>
    </lineage>
</organism>
<reference evidence="2 3" key="1">
    <citation type="journal article" date="2014" name="PLoS Genet.">
        <title>Phylogenetically driven sequencing of extremely halophilic archaea reveals strategies for static and dynamic osmo-response.</title>
        <authorList>
            <person name="Becker E.A."/>
            <person name="Seitzer P.M."/>
            <person name="Tritt A."/>
            <person name="Larsen D."/>
            <person name="Krusor M."/>
            <person name="Yao A.I."/>
            <person name="Wu D."/>
            <person name="Madern D."/>
            <person name="Eisen J.A."/>
            <person name="Darling A.E."/>
            <person name="Facciotti M.T."/>
        </authorList>
    </citation>
    <scope>NUCLEOTIDE SEQUENCE [LARGE SCALE GENOMIC DNA]</scope>
    <source>
        <strain evidence="2 3">DSM 18795</strain>
    </source>
</reference>
<name>L9XSP5_9EURY</name>
<dbReference type="RefSeq" id="WP_008420962.1">
    <property type="nucleotide sequence ID" value="NZ_AOIA01000031.1"/>
</dbReference>
<gene>
    <name evidence="2" type="ORF">C492_04835</name>
</gene>